<name>A0A1M6L266_9BACT</name>
<reference evidence="1 2" key="1">
    <citation type="submission" date="2016-11" db="EMBL/GenBank/DDBJ databases">
        <authorList>
            <person name="Jaros S."/>
            <person name="Januszkiewicz K."/>
            <person name="Wedrychowicz H."/>
        </authorList>
    </citation>
    <scope>NUCLEOTIDE SEQUENCE [LARGE SCALE GENOMIC DNA]</scope>
    <source>
        <strain evidence="1 2">DSM 27063</strain>
    </source>
</reference>
<proteinExistence type="predicted"/>
<dbReference type="AlphaFoldDB" id="A0A1M6L266"/>
<evidence type="ECO:0008006" key="3">
    <source>
        <dbReference type="Google" id="ProtNLM"/>
    </source>
</evidence>
<dbReference type="SUPFAM" id="SSF56935">
    <property type="entry name" value="Porins"/>
    <property type="match status" value="1"/>
</dbReference>
<evidence type="ECO:0000313" key="1">
    <source>
        <dbReference type="EMBL" id="SHJ65308.1"/>
    </source>
</evidence>
<accession>A0A1M6L266</accession>
<dbReference type="Proteomes" id="UP000184050">
    <property type="component" value="Unassembled WGS sequence"/>
</dbReference>
<sequence length="362" mass="40930">MLAYGTSNISIHLAFYRIYKKRMSRKFIFIIYFLLAAFAGKAQIGGETTYQFLELTNSARVAALGGTQVALTDSADLNLPFHNPALLHKGMHNTVLVNYVNYFADINFGYASYARHYKGIGNFALGMHYINYGDFKEATEVGELTGNFFNASEYALNIIYSSHYKRLNYGANLKPVFSVFESYRSFGLAADLGVSFGSKDSLTHVALVAKNIGGQLTTYYQDGNREPIPFDLQAGISSKLRYAPVIFSLTMHHLNHWDLANSEDNENSLENMYEREESFAKQIMRHVVLGVEILPSDNFTLRAGYNYQRRQELKFDQRLSTVGFSLGFGVKIKRFRFDFATSRFHLAGSSNLFSLAVNLNDF</sequence>
<dbReference type="Gene3D" id="2.40.160.60">
    <property type="entry name" value="Outer membrane protein transport protein (OMPP1/FadL/TodX)"/>
    <property type="match status" value="1"/>
</dbReference>
<dbReference type="STRING" id="1168035.SAMN05444280_12542"/>
<keyword evidence="2" id="KW-1185">Reference proteome</keyword>
<gene>
    <name evidence="1" type="ORF">SAMN05444280_12542</name>
</gene>
<dbReference type="NCBIfam" id="NF033711">
    <property type="entry name" value="T9SS_PorQ"/>
    <property type="match status" value="1"/>
</dbReference>
<dbReference type="EMBL" id="FQZE01000025">
    <property type="protein sequence ID" value="SHJ65308.1"/>
    <property type="molecule type" value="Genomic_DNA"/>
</dbReference>
<dbReference type="OrthoDB" id="9809953at2"/>
<evidence type="ECO:0000313" key="2">
    <source>
        <dbReference type="Proteomes" id="UP000184050"/>
    </source>
</evidence>
<protein>
    <recommendedName>
        <fullName evidence="3">Penicillin-binding protein</fullName>
    </recommendedName>
</protein>
<organism evidence="1 2">
    <name type="scientific">Tangfeifania diversioriginum</name>
    <dbReference type="NCBI Taxonomy" id="1168035"/>
    <lineage>
        <taxon>Bacteria</taxon>
        <taxon>Pseudomonadati</taxon>
        <taxon>Bacteroidota</taxon>
        <taxon>Bacteroidia</taxon>
        <taxon>Marinilabiliales</taxon>
        <taxon>Prolixibacteraceae</taxon>
        <taxon>Tangfeifania</taxon>
    </lineage>
</organism>
<dbReference type="NCBIfam" id="NF033709">
    <property type="entry name" value="PorV_fam"/>
    <property type="match status" value="1"/>
</dbReference>